<proteinExistence type="predicted"/>
<dbReference type="EMBL" id="HBUF01385970">
    <property type="protein sequence ID" value="CAG6732188.1"/>
    <property type="molecule type" value="Transcribed_RNA"/>
</dbReference>
<evidence type="ECO:0000313" key="1">
    <source>
        <dbReference type="EMBL" id="CAG6732188.1"/>
    </source>
</evidence>
<accession>A0A8D8YNK4</accession>
<reference evidence="1" key="1">
    <citation type="submission" date="2021-05" db="EMBL/GenBank/DDBJ databases">
        <authorList>
            <person name="Alioto T."/>
            <person name="Alioto T."/>
            <person name="Gomez Garrido J."/>
        </authorList>
    </citation>
    <scope>NUCLEOTIDE SEQUENCE</scope>
</reference>
<name>A0A8D8YNK4_9HEMI</name>
<protein>
    <submittedName>
        <fullName evidence="1">Uncharacterized protein</fullName>
    </submittedName>
</protein>
<organism evidence="1">
    <name type="scientific">Cacopsylla melanoneura</name>
    <dbReference type="NCBI Taxonomy" id="428564"/>
    <lineage>
        <taxon>Eukaryota</taxon>
        <taxon>Metazoa</taxon>
        <taxon>Ecdysozoa</taxon>
        <taxon>Arthropoda</taxon>
        <taxon>Hexapoda</taxon>
        <taxon>Insecta</taxon>
        <taxon>Pterygota</taxon>
        <taxon>Neoptera</taxon>
        <taxon>Paraneoptera</taxon>
        <taxon>Hemiptera</taxon>
        <taxon>Sternorrhyncha</taxon>
        <taxon>Psylloidea</taxon>
        <taxon>Psyllidae</taxon>
        <taxon>Psyllinae</taxon>
        <taxon>Cacopsylla</taxon>
    </lineage>
</organism>
<sequence length="119" mass="14187">MAVKNWALALDYQLLITHVLYMIARFARSYKKKGEMNIIIFYRYNIMYVCPRINSNPLLLNRYCSVLKLAPLNSKQKNTLKRQTKRFFLQRASDYTSRIRGRWGENSALETSFIHVFEL</sequence>
<dbReference type="AlphaFoldDB" id="A0A8D8YNK4"/>